<keyword evidence="2" id="KW-1185">Reference proteome</keyword>
<gene>
    <name evidence="1" type="ORF">C2857_006792</name>
</gene>
<evidence type="ECO:0000313" key="1">
    <source>
        <dbReference type="EMBL" id="QPG94711.1"/>
    </source>
</evidence>
<organism evidence="1 2">
    <name type="scientific">Epichloe festucae (strain Fl1)</name>
    <dbReference type="NCBI Taxonomy" id="877507"/>
    <lineage>
        <taxon>Eukaryota</taxon>
        <taxon>Fungi</taxon>
        <taxon>Dikarya</taxon>
        <taxon>Ascomycota</taxon>
        <taxon>Pezizomycotina</taxon>
        <taxon>Sordariomycetes</taxon>
        <taxon>Hypocreomycetidae</taxon>
        <taxon>Hypocreales</taxon>
        <taxon>Clavicipitaceae</taxon>
        <taxon>Epichloe</taxon>
    </lineage>
</organism>
<sequence>MSILGEDDFRNLVETGLAGPPRSDGTIRLHRSRINGSSDEENADLPLTPVSPTSSDLHFITIPDTLISSATLIYLGFTKERAEFIWNQWTNWPYPRETDPENEDNPRGNMLYIEVILLHFGSYGSDDEYDTYSENNEEWTYCMDRYGINDELKATMMDPRFNSIRLTNSCLYWLRDTIEERYFGLEDIQAASYERQMAIQRPQEHLGGSQYEQRWTIQERAGKSLHTSTSRFAMEAGHTQPGHIKLFKGISQRRLKDIVNPNDGSIDTSALMSYPQTDFLSRTGGGYFAVDRDMAVRYANWAKHRVKGGSAAILQITIPNSAIESLPADQVYKIYWDPNGIDKTWEKVIYYSRNGKLGPKDLRRLLNKATLIIGTIATGPNHHFGRMRSYEEIRERDVMKDQEGRPAIQYVWHLDGEFLLEQFCCESLQVFPVTVAELSAFNG</sequence>
<evidence type="ECO:0000313" key="2">
    <source>
        <dbReference type="Proteomes" id="UP000594364"/>
    </source>
</evidence>
<reference evidence="1 2" key="1">
    <citation type="journal article" date="2018" name="PLoS Genet.">
        <title>Repeat elements organise 3D genome structure and mediate transcription in the filamentous fungus Epichloe festucae.</title>
        <authorList>
            <person name="Winter D.J."/>
            <person name="Ganley A.R.D."/>
            <person name="Young C.A."/>
            <person name="Liachko I."/>
            <person name="Schardl C.L."/>
            <person name="Dupont P.Y."/>
            <person name="Berry D."/>
            <person name="Ram A."/>
            <person name="Scott B."/>
            <person name="Cox M.P."/>
        </authorList>
    </citation>
    <scope>NUCLEOTIDE SEQUENCE [LARGE SCALE GENOMIC DNA]</scope>
    <source>
        <strain evidence="1 2">Fl1</strain>
    </source>
</reference>
<dbReference type="OrthoDB" id="4960792at2759"/>
<name>A0A7S9PSU4_EPIFF</name>
<accession>A0A7S9PSU4</accession>
<dbReference type="AlphaFoldDB" id="A0A7S9PSU4"/>
<proteinExistence type="predicted"/>
<dbReference type="Proteomes" id="UP000594364">
    <property type="component" value="Chromosome 1"/>
</dbReference>
<protein>
    <submittedName>
        <fullName evidence="1">Uncharacterized protein</fullName>
    </submittedName>
</protein>
<dbReference type="EMBL" id="CP031385">
    <property type="protein sequence ID" value="QPG94711.1"/>
    <property type="molecule type" value="Genomic_DNA"/>
</dbReference>